<keyword evidence="1" id="KW-0812">Transmembrane</keyword>
<accession>A0AAD9NLW0</accession>
<comment type="caution">
    <text evidence="2">The sequence shown here is derived from an EMBL/GenBank/DDBJ whole genome shotgun (WGS) entry which is preliminary data.</text>
</comment>
<evidence type="ECO:0000313" key="3">
    <source>
        <dbReference type="Proteomes" id="UP001209878"/>
    </source>
</evidence>
<dbReference type="Proteomes" id="UP001209878">
    <property type="component" value="Unassembled WGS sequence"/>
</dbReference>
<protein>
    <submittedName>
        <fullName evidence="2">Uncharacterized protein</fullName>
    </submittedName>
</protein>
<feature type="transmembrane region" description="Helical" evidence="1">
    <location>
        <begin position="52"/>
        <end position="77"/>
    </location>
</feature>
<proteinExistence type="predicted"/>
<dbReference type="EMBL" id="JAODUO010000901">
    <property type="protein sequence ID" value="KAK2173111.1"/>
    <property type="molecule type" value="Genomic_DNA"/>
</dbReference>
<evidence type="ECO:0000256" key="1">
    <source>
        <dbReference type="SAM" id="Phobius"/>
    </source>
</evidence>
<gene>
    <name evidence="2" type="ORF">NP493_903g01004</name>
</gene>
<sequence length="121" mass="13255">MLKDGPSLLTIEEAIKHHNGTFAGFQLDPDSVHSSELSSKETKTSSKKGVNFTMIVGALVGFIIVGVAIGGTIYCLIKKPRNRAAQQGSQDYSNHDRFNDRLQLNNLAYDNSDPPTNNTEF</sequence>
<name>A0AAD9NLW0_RIDPI</name>
<organism evidence="2 3">
    <name type="scientific">Ridgeia piscesae</name>
    <name type="common">Tubeworm</name>
    <dbReference type="NCBI Taxonomy" id="27915"/>
    <lineage>
        <taxon>Eukaryota</taxon>
        <taxon>Metazoa</taxon>
        <taxon>Spiralia</taxon>
        <taxon>Lophotrochozoa</taxon>
        <taxon>Annelida</taxon>
        <taxon>Polychaeta</taxon>
        <taxon>Sedentaria</taxon>
        <taxon>Canalipalpata</taxon>
        <taxon>Sabellida</taxon>
        <taxon>Siboglinidae</taxon>
        <taxon>Ridgeia</taxon>
    </lineage>
</organism>
<evidence type="ECO:0000313" key="2">
    <source>
        <dbReference type="EMBL" id="KAK2173111.1"/>
    </source>
</evidence>
<dbReference type="AlphaFoldDB" id="A0AAD9NLW0"/>
<keyword evidence="3" id="KW-1185">Reference proteome</keyword>
<reference evidence="2" key="1">
    <citation type="journal article" date="2023" name="Mol. Biol. Evol.">
        <title>Third-Generation Sequencing Reveals the Adaptive Role of the Epigenome in Three Deep-Sea Polychaetes.</title>
        <authorList>
            <person name="Perez M."/>
            <person name="Aroh O."/>
            <person name="Sun Y."/>
            <person name="Lan Y."/>
            <person name="Juniper S.K."/>
            <person name="Young C.R."/>
            <person name="Angers B."/>
            <person name="Qian P.Y."/>
        </authorList>
    </citation>
    <scope>NUCLEOTIDE SEQUENCE</scope>
    <source>
        <strain evidence="2">R07B-5</strain>
    </source>
</reference>
<keyword evidence="1" id="KW-1133">Transmembrane helix</keyword>
<keyword evidence="1" id="KW-0472">Membrane</keyword>